<dbReference type="RefSeq" id="WP_141003282.1">
    <property type="nucleotide sequence ID" value="NZ_BAAAOR010000051.1"/>
</dbReference>
<feature type="region of interest" description="Disordered" evidence="1">
    <location>
        <begin position="1"/>
        <end position="43"/>
    </location>
</feature>
<organism evidence="3 4">
    <name type="scientific">Nocardioides humi</name>
    <dbReference type="NCBI Taxonomy" id="449461"/>
    <lineage>
        <taxon>Bacteria</taxon>
        <taxon>Bacillati</taxon>
        <taxon>Actinomycetota</taxon>
        <taxon>Actinomycetes</taxon>
        <taxon>Propionibacteriales</taxon>
        <taxon>Nocardioidaceae</taxon>
        <taxon>Nocardioides</taxon>
    </lineage>
</organism>
<keyword evidence="2" id="KW-1133">Transmembrane helix</keyword>
<keyword evidence="4" id="KW-1185">Reference proteome</keyword>
<dbReference type="EMBL" id="BAAAOR010000051">
    <property type="protein sequence ID" value="GAA1548723.1"/>
    <property type="molecule type" value="Genomic_DNA"/>
</dbReference>
<comment type="caution">
    <text evidence="3">The sequence shown here is derived from an EMBL/GenBank/DDBJ whole genome shotgun (WGS) entry which is preliminary data.</text>
</comment>
<name>A0ABN2BWX9_9ACTN</name>
<evidence type="ECO:0000313" key="3">
    <source>
        <dbReference type="EMBL" id="GAA1548723.1"/>
    </source>
</evidence>
<gene>
    <name evidence="3" type="ORF">GCM10009788_58300</name>
</gene>
<evidence type="ECO:0000256" key="2">
    <source>
        <dbReference type="SAM" id="Phobius"/>
    </source>
</evidence>
<reference evidence="3 4" key="1">
    <citation type="journal article" date="2019" name="Int. J. Syst. Evol. Microbiol.">
        <title>The Global Catalogue of Microorganisms (GCM) 10K type strain sequencing project: providing services to taxonomists for standard genome sequencing and annotation.</title>
        <authorList>
            <consortium name="The Broad Institute Genomics Platform"/>
            <consortium name="The Broad Institute Genome Sequencing Center for Infectious Disease"/>
            <person name="Wu L."/>
            <person name="Ma J."/>
        </authorList>
    </citation>
    <scope>NUCLEOTIDE SEQUENCE [LARGE SCALE GENOMIC DNA]</scope>
    <source>
        <strain evidence="3 4">JCM 14942</strain>
    </source>
</reference>
<evidence type="ECO:0000256" key="1">
    <source>
        <dbReference type="SAM" id="MobiDB-lite"/>
    </source>
</evidence>
<sequence length="107" mass="10892">MSTTNGMDPGPRRDSQGWTYPESPATTETTHHAGQEPDRGAHGAHGGHGLMMIVCCIPMLAIAGLLFLTGVAGSGIIVSALLCTAMMAAMMFAMPGGHGGHGGHGHK</sequence>
<feature type="transmembrane region" description="Helical" evidence="2">
    <location>
        <begin position="74"/>
        <end position="94"/>
    </location>
</feature>
<evidence type="ECO:0008006" key="5">
    <source>
        <dbReference type="Google" id="ProtNLM"/>
    </source>
</evidence>
<protein>
    <recommendedName>
        <fullName evidence="5">DUF2933 domain-containing protein</fullName>
    </recommendedName>
</protein>
<accession>A0ABN2BWX9</accession>
<dbReference type="Proteomes" id="UP001500842">
    <property type="component" value="Unassembled WGS sequence"/>
</dbReference>
<feature type="transmembrane region" description="Helical" evidence="2">
    <location>
        <begin position="49"/>
        <end position="68"/>
    </location>
</feature>
<keyword evidence="2" id="KW-0472">Membrane</keyword>
<proteinExistence type="predicted"/>
<keyword evidence="2" id="KW-0812">Transmembrane</keyword>
<evidence type="ECO:0000313" key="4">
    <source>
        <dbReference type="Proteomes" id="UP001500842"/>
    </source>
</evidence>
<feature type="compositionally biased region" description="Basic and acidic residues" evidence="1">
    <location>
        <begin position="29"/>
        <end position="41"/>
    </location>
</feature>